<protein>
    <submittedName>
        <fullName evidence="1">Uncharacterized protein</fullName>
    </submittedName>
</protein>
<sequence>MLNEVHTRMHTLLCTSPTRTVDSPQVVIMAIDSDLTIDRQIQYVEDILNLKDKISLKASSIQISPSNFDFRPLDENAIETSRMLLKKMYPFRCWGSTA</sequence>
<keyword evidence="2" id="KW-1185">Reference proteome</keyword>
<reference evidence="1 2" key="1">
    <citation type="submission" date="2022-05" db="EMBL/GenBank/DDBJ databases">
        <title>A multi-omics perspective on studying reproductive biology in Daphnia sinensis.</title>
        <authorList>
            <person name="Jia J."/>
        </authorList>
    </citation>
    <scope>NUCLEOTIDE SEQUENCE [LARGE SCALE GENOMIC DNA]</scope>
    <source>
        <strain evidence="1 2">WSL</strain>
    </source>
</reference>
<accession>A0AAD5KJY6</accession>
<dbReference type="Proteomes" id="UP000820818">
    <property type="component" value="Linkage Group LG8"/>
</dbReference>
<organism evidence="1 2">
    <name type="scientific">Daphnia sinensis</name>
    <dbReference type="NCBI Taxonomy" id="1820382"/>
    <lineage>
        <taxon>Eukaryota</taxon>
        <taxon>Metazoa</taxon>
        <taxon>Ecdysozoa</taxon>
        <taxon>Arthropoda</taxon>
        <taxon>Crustacea</taxon>
        <taxon>Branchiopoda</taxon>
        <taxon>Diplostraca</taxon>
        <taxon>Cladocera</taxon>
        <taxon>Anomopoda</taxon>
        <taxon>Daphniidae</taxon>
        <taxon>Daphnia</taxon>
        <taxon>Daphnia similis group</taxon>
    </lineage>
</organism>
<comment type="caution">
    <text evidence="1">The sequence shown here is derived from an EMBL/GenBank/DDBJ whole genome shotgun (WGS) entry which is preliminary data.</text>
</comment>
<name>A0AAD5KJY6_9CRUS</name>
<evidence type="ECO:0000313" key="2">
    <source>
        <dbReference type="Proteomes" id="UP000820818"/>
    </source>
</evidence>
<evidence type="ECO:0000313" key="1">
    <source>
        <dbReference type="EMBL" id="KAI9554074.1"/>
    </source>
</evidence>
<dbReference type="AlphaFoldDB" id="A0AAD5KJY6"/>
<proteinExistence type="predicted"/>
<gene>
    <name evidence="1" type="ORF">GHT06_019346</name>
</gene>
<dbReference type="EMBL" id="WJBH02000008">
    <property type="protein sequence ID" value="KAI9554074.1"/>
    <property type="molecule type" value="Genomic_DNA"/>
</dbReference>